<organism evidence="4 5">
    <name type="scientific">Cerrena zonata</name>
    <dbReference type="NCBI Taxonomy" id="2478898"/>
    <lineage>
        <taxon>Eukaryota</taxon>
        <taxon>Fungi</taxon>
        <taxon>Dikarya</taxon>
        <taxon>Basidiomycota</taxon>
        <taxon>Agaricomycotina</taxon>
        <taxon>Agaricomycetes</taxon>
        <taxon>Polyporales</taxon>
        <taxon>Cerrenaceae</taxon>
        <taxon>Cerrena</taxon>
    </lineage>
</organism>
<keyword evidence="3" id="KW-0472">Membrane</keyword>
<keyword evidence="1" id="KW-0620">Polyamine biosynthesis</keyword>
<evidence type="ECO:0000313" key="5">
    <source>
        <dbReference type="Proteomes" id="UP001385951"/>
    </source>
</evidence>
<feature type="transmembrane region" description="Helical" evidence="3">
    <location>
        <begin position="73"/>
        <end position="95"/>
    </location>
</feature>
<evidence type="ECO:0000313" key="4">
    <source>
        <dbReference type="EMBL" id="KAK7675897.1"/>
    </source>
</evidence>
<dbReference type="PANTHER" id="PTHR43317:SF1">
    <property type="entry name" value="THERMOSPERMINE SYNTHASE ACAULIS5"/>
    <property type="match status" value="1"/>
</dbReference>
<evidence type="ECO:0000256" key="3">
    <source>
        <dbReference type="SAM" id="Phobius"/>
    </source>
</evidence>
<dbReference type="InterPro" id="IPR029063">
    <property type="entry name" value="SAM-dependent_MTases_sf"/>
</dbReference>
<sequence length="660" mass="72500">MSNPTKPPEKSPLVLAVANAASVITLLTLSLVTYEYQHVLEPLYATAPVQYHLNKVIWSAVILSSLVPALPKASILVAGILITILPTSAYWVAAYTGRNHDVIWGPVLTHLSVLAPVLYLGIGVSKLFHDNGNGAAASSAQVMSLPVSGMALTGLRDLWAAIPFIRDADQTLVLTWIGGFAITLWLVSPFLTQEASSTPSAPAEPEKETPSPQNRRERRQLAKTEVVEAKKKKASPPSSPPEPKETPKPKETQAEFAKKHGWRVTILPVIPLLATFVRPPILPKPLFEPYVHPTAPLRVLSSVRSAYSGVVLVGEVLPPTPAQVQAGNVTEPHSMRYLRAGHSLLGGVWIGDRVYSRDGTSPLQLDSNGSAIGDSIYGTFNMQEAVRFVPMPDADQKKNALVIGLGAGISASAFMRHDVSTTIVEIDPVVYEAAEKYFALPKPEEGHLFLEDARGWVHNRRQLLHSPEAASDAATKTDNVPLFDYAIHDCFSGGGVPSHIFTLSFWEDLKAIMSPSGAVAVNFAGRLSSDSSRAVVTTLKRAFGQCRAFHDSMEEVTEEKLSNDFMNWVFFCTPSSSPLVFRDAVEADFLSSYLREQVFLTLSNREVPLDRFLQDVEEKDVEKYTLTDTHNPLSGWQEQDALHHWALMRQVLKDVFWETY</sequence>
<evidence type="ECO:0000256" key="1">
    <source>
        <dbReference type="ARBA" id="ARBA00023115"/>
    </source>
</evidence>
<evidence type="ECO:0008006" key="6">
    <source>
        <dbReference type="Google" id="ProtNLM"/>
    </source>
</evidence>
<reference evidence="4 5" key="1">
    <citation type="submission" date="2022-09" db="EMBL/GenBank/DDBJ databases">
        <authorList>
            <person name="Palmer J.M."/>
        </authorList>
    </citation>
    <scope>NUCLEOTIDE SEQUENCE [LARGE SCALE GENOMIC DNA]</scope>
    <source>
        <strain evidence="4 5">DSM 7382</strain>
    </source>
</reference>
<keyword evidence="5" id="KW-1185">Reference proteome</keyword>
<dbReference type="Gene3D" id="3.40.50.150">
    <property type="entry name" value="Vaccinia Virus protein VP39"/>
    <property type="match status" value="1"/>
</dbReference>
<dbReference type="PANTHER" id="PTHR43317">
    <property type="entry name" value="THERMOSPERMINE SYNTHASE ACAULIS5"/>
    <property type="match status" value="1"/>
</dbReference>
<dbReference type="GO" id="GO:0006596">
    <property type="term" value="P:polyamine biosynthetic process"/>
    <property type="evidence" value="ECO:0007669"/>
    <property type="project" value="UniProtKB-KW"/>
</dbReference>
<dbReference type="EMBL" id="JASBNA010000161">
    <property type="protein sequence ID" value="KAK7675897.1"/>
    <property type="molecule type" value="Genomic_DNA"/>
</dbReference>
<gene>
    <name evidence="4" type="ORF">QCA50_021162</name>
</gene>
<evidence type="ECO:0000256" key="2">
    <source>
        <dbReference type="SAM" id="MobiDB-lite"/>
    </source>
</evidence>
<comment type="caution">
    <text evidence="4">The sequence shown here is derived from an EMBL/GenBank/DDBJ whole genome shotgun (WGS) entry which is preliminary data.</text>
</comment>
<feature type="transmembrane region" description="Helical" evidence="3">
    <location>
        <begin position="12"/>
        <end position="34"/>
    </location>
</feature>
<dbReference type="SUPFAM" id="SSF53335">
    <property type="entry name" value="S-adenosyl-L-methionine-dependent methyltransferases"/>
    <property type="match status" value="1"/>
</dbReference>
<dbReference type="Pfam" id="PF01564">
    <property type="entry name" value="Spermine_synth"/>
    <property type="match status" value="1"/>
</dbReference>
<dbReference type="AlphaFoldDB" id="A0AAW0FF89"/>
<name>A0AAW0FF89_9APHY</name>
<feature type="transmembrane region" description="Helical" evidence="3">
    <location>
        <begin position="171"/>
        <end position="191"/>
    </location>
</feature>
<keyword evidence="3" id="KW-0812">Transmembrane</keyword>
<feature type="region of interest" description="Disordered" evidence="2">
    <location>
        <begin position="196"/>
        <end position="255"/>
    </location>
</feature>
<proteinExistence type="predicted"/>
<keyword evidence="3" id="KW-1133">Transmembrane helix</keyword>
<dbReference type="Proteomes" id="UP001385951">
    <property type="component" value="Unassembled WGS sequence"/>
</dbReference>
<feature type="transmembrane region" description="Helical" evidence="3">
    <location>
        <begin position="102"/>
        <end position="122"/>
    </location>
</feature>
<feature type="compositionally biased region" description="Basic and acidic residues" evidence="2">
    <location>
        <begin position="219"/>
        <end position="229"/>
    </location>
</feature>
<protein>
    <recommendedName>
        <fullName evidence="6">PABS domain-containing protein</fullName>
    </recommendedName>
</protein>
<accession>A0AAW0FF89</accession>
<dbReference type="CDD" id="cd02440">
    <property type="entry name" value="AdoMet_MTases"/>
    <property type="match status" value="1"/>
</dbReference>
<feature type="compositionally biased region" description="Basic and acidic residues" evidence="2">
    <location>
        <begin position="242"/>
        <end position="255"/>
    </location>
</feature>